<reference evidence="2" key="1">
    <citation type="submission" date="2019-08" db="EMBL/GenBank/DDBJ databases">
        <authorList>
            <person name="Kucharzyk K."/>
            <person name="Murdoch R.W."/>
            <person name="Higgins S."/>
            <person name="Loffler F."/>
        </authorList>
    </citation>
    <scope>NUCLEOTIDE SEQUENCE</scope>
</reference>
<feature type="region of interest" description="Disordered" evidence="1">
    <location>
        <begin position="1"/>
        <end position="58"/>
    </location>
</feature>
<feature type="compositionally biased region" description="Basic and acidic residues" evidence="1">
    <location>
        <begin position="45"/>
        <end position="58"/>
    </location>
</feature>
<proteinExistence type="predicted"/>
<sequence length="84" mass="8841">MGSEKYRRTGQIMGQKQAFSPGGQGVDKAHGPGSGEIGKQRHCKQAPEAHAHGQRSAGDHVCHLAHGIGLHIRGVSPASMPKQL</sequence>
<evidence type="ECO:0000256" key="1">
    <source>
        <dbReference type="SAM" id="MobiDB-lite"/>
    </source>
</evidence>
<name>A0A644YQ40_9ZZZZ</name>
<gene>
    <name evidence="2" type="ORF">SDC9_77255</name>
</gene>
<accession>A0A644YQ40</accession>
<comment type="caution">
    <text evidence="2">The sequence shown here is derived from an EMBL/GenBank/DDBJ whole genome shotgun (WGS) entry which is preliminary data.</text>
</comment>
<evidence type="ECO:0000313" key="2">
    <source>
        <dbReference type="EMBL" id="MPM30705.1"/>
    </source>
</evidence>
<organism evidence="2">
    <name type="scientific">bioreactor metagenome</name>
    <dbReference type="NCBI Taxonomy" id="1076179"/>
    <lineage>
        <taxon>unclassified sequences</taxon>
        <taxon>metagenomes</taxon>
        <taxon>ecological metagenomes</taxon>
    </lineage>
</organism>
<dbReference type="AlphaFoldDB" id="A0A644YQ40"/>
<dbReference type="EMBL" id="VSSQ01005865">
    <property type="protein sequence ID" value="MPM30705.1"/>
    <property type="molecule type" value="Genomic_DNA"/>
</dbReference>
<protein>
    <submittedName>
        <fullName evidence="2">Uncharacterized protein</fullName>
    </submittedName>
</protein>